<reference evidence="1" key="1">
    <citation type="submission" date="2024-06" db="EMBL/GenBank/DDBJ databases">
        <authorList>
            <person name="Gannavaram S."/>
            <person name="Nemani S."/>
            <person name="Datta M."/>
            <person name="Picchiottino A."/>
            <person name="Mereddy A."/>
            <person name="Gannavaram N."/>
            <person name="Honeycutt C."/>
            <person name="Tran D."/>
            <person name="Choi K."/>
            <person name="Srinivasan K."/>
            <person name="Johnson A."/>
        </authorList>
    </citation>
    <scope>NUCLEOTIDE SEQUENCE</scope>
</reference>
<dbReference type="EMBL" id="PP885733">
    <property type="protein sequence ID" value="XCN28124.1"/>
    <property type="molecule type" value="Genomic_DNA"/>
</dbReference>
<name>A0AAU8L093_9CAUD</name>
<accession>A0AAU8L093</accession>
<protein>
    <submittedName>
        <fullName evidence="1">Uncharacterized protein</fullName>
    </submittedName>
</protein>
<organism evidence="1">
    <name type="scientific">Pantoea phage Survivor</name>
    <dbReference type="NCBI Taxonomy" id="3232176"/>
    <lineage>
        <taxon>Viruses</taxon>
        <taxon>Duplodnaviria</taxon>
        <taxon>Heunggongvirae</taxon>
        <taxon>Uroviricota</taxon>
        <taxon>Caudoviricetes</taxon>
    </lineage>
</organism>
<sequence length="102" mass="11128">MTPTESISQSQFGKIDITHSTDVINTDRLITEAKLMNLYIVERTDSVGYDEYDSCVVAAVSECAAKYEATELWSKYDPVTVKMIGVSGSQEPGVVHSSFNAG</sequence>
<proteinExistence type="predicted"/>
<evidence type="ECO:0000313" key="1">
    <source>
        <dbReference type="EMBL" id="XCN28124.1"/>
    </source>
</evidence>